<dbReference type="PROSITE" id="PS50181">
    <property type="entry name" value="FBOX"/>
    <property type="match status" value="1"/>
</dbReference>
<dbReference type="PANTHER" id="PTHR15537:SF2">
    <property type="entry name" value="F-BOX ONLY PROTEIN 7"/>
    <property type="match status" value="1"/>
</dbReference>
<dbReference type="SMART" id="SM00256">
    <property type="entry name" value="FBOX"/>
    <property type="match status" value="1"/>
</dbReference>
<dbReference type="GO" id="GO:0019901">
    <property type="term" value="F:protein kinase binding"/>
    <property type="evidence" value="ECO:0007669"/>
    <property type="project" value="InterPro"/>
</dbReference>
<evidence type="ECO:0000256" key="1">
    <source>
        <dbReference type="SAM" id="MobiDB-lite"/>
    </source>
</evidence>
<dbReference type="AlphaFoldDB" id="A0A3Q2YP20"/>
<dbReference type="InterPro" id="IPR047118">
    <property type="entry name" value="Fbxo7"/>
</dbReference>
<dbReference type="InterPro" id="IPR036047">
    <property type="entry name" value="F-box-like_dom_sf"/>
</dbReference>
<dbReference type="Ensembl" id="ENSHCOT00000006257.1">
    <property type="protein sequence ID" value="ENSHCOP00000020404.1"/>
    <property type="gene ID" value="ENSHCOG00000006599.1"/>
</dbReference>
<evidence type="ECO:0000259" key="2">
    <source>
        <dbReference type="PROSITE" id="PS50181"/>
    </source>
</evidence>
<feature type="compositionally biased region" description="Basic residues" evidence="1">
    <location>
        <begin position="317"/>
        <end position="326"/>
    </location>
</feature>
<dbReference type="InterPro" id="IPR021625">
    <property type="entry name" value="PI31_Prot_N"/>
</dbReference>
<feature type="region of interest" description="Disordered" evidence="1">
    <location>
        <begin position="300"/>
        <end position="337"/>
    </location>
</feature>
<dbReference type="Proteomes" id="UP000264820">
    <property type="component" value="Unplaced"/>
</dbReference>
<dbReference type="InterPro" id="IPR001810">
    <property type="entry name" value="F-box_dom"/>
</dbReference>
<proteinExistence type="predicted"/>
<dbReference type="Pfam" id="PF12937">
    <property type="entry name" value="F-box-like"/>
    <property type="match status" value="1"/>
</dbReference>
<dbReference type="GeneTree" id="ENSGT00390000006670"/>
<sequence length="369" mass="39913">MSQVFWGGGGLVRRAHTTEVNQRKSRSAASLNKVGFSTRVEDGCFAHAVELLYRAAEVTSPADAVMVAAHLLMLETGFTPQGGEAKPAEMPSGWRSSGGAYRLQYTHTLCERGAVTVVAVPMNPVLVRVLRVSRRRSAAPVLAHCRFLPGASAASAFTGLSRLSRVYKDQLVYPLIAATREALRLPVAFGLSALPPELLLLVLRLLDVISVVRLSAVCRHLNAAAADAALWRHLVRRDFSGKTRTSHDLDFYKFRQKRGVVERPCSLPPFIHRPLFGPVPFAPPRVPGIIGGGYDERPPAFAPAAQRPAAPGGQRPPGRRPQRLHLTRAGGNPTLADGFRGRASRMLGCFLIGRGVVSRPSSQEIVGHV</sequence>
<reference evidence="3" key="2">
    <citation type="submission" date="2025-09" db="UniProtKB">
        <authorList>
            <consortium name="Ensembl"/>
        </authorList>
    </citation>
    <scope>IDENTIFICATION</scope>
</reference>
<feature type="domain" description="F-box" evidence="2">
    <location>
        <begin position="188"/>
        <end position="234"/>
    </location>
</feature>
<protein>
    <submittedName>
        <fullName evidence="3">F-box protein 7</fullName>
    </submittedName>
</protein>
<evidence type="ECO:0000313" key="4">
    <source>
        <dbReference type="Proteomes" id="UP000264820"/>
    </source>
</evidence>
<dbReference type="SUPFAM" id="SSF81383">
    <property type="entry name" value="F-box domain"/>
    <property type="match status" value="1"/>
</dbReference>
<dbReference type="GO" id="GO:1903599">
    <property type="term" value="P:positive regulation of autophagy of mitochondrion"/>
    <property type="evidence" value="ECO:0007669"/>
    <property type="project" value="TreeGrafter"/>
</dbReference>
<accession>A0A3Q2YP20</accession>
<name>A0A3Q2YP20_HIPCM</name>
<dbReference type="Pfam" id="PF11566">
    <property type="entry name" value="PI31_Prot_N"/>
    <property type="match status" value="1"/>
</dbReference>
<feature type="compositionally biased region" description="Low complexity" evidence="1">
    <location>
        <begin position="302"/>
        <end position="313"/>
    </location>
</feature>
<evidence type="ECO:0000313" key="3">
    <source>
        <dbReference type="Ensembl" id="ENSHCOP00000020404.1"/>
    </source>
</evidence>
<reference evidence="3" key="1">
    <citation type="submission" date="2025-08" db="UniProtKB">
        <authorList>
            <consortium name="Ensembl"/>
        </authorList>
    </citation>
    <scope>IDENTIFICATION</scope>
</reference>
<organism evidence="3 4">
    <name type="scientific">Hippocampus comes</name>
    <name type="common">Tiger tail seahorse</name>
    <dbReference type="NCBI Taxonomy" id="109280"/>
    <lineage>
        <taxon>Eukaryota</taxon>
        <taxon>Metazoa</taxon>
        <taxon>Chordata</taxon>
        <taxon>Craniata</taxon>
        <taxon>Vertebrata</taxon>
        <taxon>Euteleostomi</taxon>
        <taxon>Actinopterygii</taxon>
        <taxon>Neopterygii</taxon>
        <taxon>Teleostei</taxon>
        <taxon>Neoteleostei</taxon>
        <taxon>Acanthomorphata</taxon>
        <taxon>Syngnathiaria</taxon>
        <taxon>Syngnathiformes</taxon>
        <taxon>Syngnathoidei</taxon>
        <taxon>Syngnathidae</taxon>
        <taxon>Hippocampus</taxon>
    </lineage>
</organism>
<dbReference type="PANTHER" id="PTHR15537">
    <property type="entry name" value="F-BOX ONLY PROTEIN 7"/>
    <property type="match status" value="1"/>
</dbReference>
<dbReference type="Gene3D" id="3.40.1000.30">
    <property type="match status" value="1"/>
</dbReference>
<dbReference type="Gene3D" id="1.20.1280.50">
    <property type="match status" value="1"/>
</dbReference>
<keyword evidence="4" id="KW-1185">Reference proteome</keyword>